<dbReference type="InterPro" id="IPR046758">
    <property type="entry name" value="Sey1/RHD3-like_3HB"/>
</dbReference>
<dbReference type="Gene3D" id="3.40.50.300">
    <property type="entry name" value="P-loop containing nucleotide triphosphate hydrolases"/>
    <property type="match status" value="1"/>
</dbReference>
<feature type="topological domain" description="Lumenal" evidence="8">
    <location>
        <begin position="697"/>
        <end position="699"/>
    </location>
</feature>
<feature type="compositionally biased region" description="Low complexity" evidence="9">
    <location>
        <begin position="790"/>
        <end position="799"/>
    </location>
</feature>
<dbReference type="Pfam" id="PF20428">
    <property type="entry name" value="Sey1_3HB"/>
    <property type="match status" value="2"/>
</dbReference>
<dbReference type="EMBL" id="JAFCIX010000022">
    <property type="protein sequence ID" value="KAH6601021.1"/>
    <property type="molecule type" value="Genomic_DNA"/>
</dbReference>
<dbReference type="Pfam" id="PF05879">
    <property type="entry name" value="RHD3_GTPase"/>
    <property type="match status" value="1"/>
</dbReference>
<sequence length="812" mass="91537">MSAVVPDFDSLDTRAGIHDDGEEGSVTQSQKVQVINDLKEFTPELSAALDSRWNIADQGFNYNIVAVFGSQSSGKSTLLNRLFKTQFDVMEESERRQTTKGIWICKAHASNILVMDVEGTDGRERGEDQDFERKSALFSMSVSEVLIVNMWEQSVGLYNGANMGLLKTVFEVNLQLFQAPGSPKTCIFFVLRDFTNRTPLAKLAATLINDLKRIWDGLSKPQGRESAQITDLFDFEYAGVPHKIYATEQFEVAVEELRERFYEKKSQHYIFKTGYHKRIPVDGFPHFAGAVWDQISKNRDLDLPTQQELLAQFRCDEISKTIYERFSVDVKPLRQLLDVGKVVENLGHDTQQLTLVALAAFDKDAIRYNASVYKSKRAAFEEQMYTALSVLFVQQLRNLHKRGIKMFNDSLQTRINTGESDFSNKIKLSFNEAESYFHNGAQAALIPLAEWTFDEQLSLFIQELGDECVKKRTEAMERLTKRLDQNIKSMLVSPIKDLFCKSTKQLWTDVLHTTNGVIASVAGTLGESLAGFEVESDVISNEIKNTKIRIWEALMEIIHDEISEKLLLEKLRERFEAKFRYDDKGIPRFWSPSDDIDGTFKVAHEQVDGLLTLLSEFNVPLADIDADIVKHMGIKETPIALLSVVQQEDARLALNREADSQFMEAKRSTVATTAKIPPWFIVMTVALGWNELMAVLWNPMLTMLLLGFVGVAFAIWRTNMAGPLFQVARVATGEVSRQVSTGLHERGLSMNNIMNNNTISRAKRAFSSAVSLQKTGSDNGGGETYELSRRATTSRSAAADHTTPLSPRVQDE</sequence>
<keyword evidence="4 8" id="KW-0256">Endoplasmic reticulum</keyword>
<dbReference type="InterPro" id="IPR030386">
    <property type="entry name" value="G_GB1_RHD3_dom"/>
</dbReference>
<evidence type="ECO:0000259" key="11">
    <source>
        <dbReference type="PROSITE" id="PS51715"/>
    </source>
</evidence>
<feature type="transmembrane region" description="Helical" evidence="10">
    <location>
        <begin position="696"/>
        <end position="716"/>
    </location>
</feature>
<evidence type="ECO:0000256" key="6">
    <source>
        <dbReference type="ARBA" id="ARBA00023134"/>
    </source>
</evidence>
<keyword evidence="2 8" id="KW-0547">Nucleotide-binding</keyword>
<evidence type="ECO:0000313" key="12">
    <source>
        <dbReference type="EMBL" id="KAH6601021.1"/>
    </source>
</evidence>
<dbReference type="InterPro" id="IPR027417">
    <property type="entry name" value="P-loop_NTPase"/>
</dbReference>
<keyword evidence="13" id="KW-1185">Reference proteome</keyword>
<gene>
    <name evidence="8" type="primary">SEY1</name>
    <name evidence="12" type="ORF">BASA50_001916</name>
</gene>
<dbReference type="PANTHER" id="PTHR45923">
    <property type="entry name" value="PROTEIN SEY1"/>
    <property type="match status" value="1"/>
</dbReference>
<name>A0ABQ8FMW3_9FUNG</name>
<keyword evidence="1 8" id="KW-0812">Transmembrane</keyword>
<evidence type="ECO:0000256" key="5">
    <source>
        <dbReference type="ARBA" id="ARBA00022989"/>
    </source>
</evidence>
<evidence type="ECO:0000256" key="10">
    <source>
        <dbReference type="SAM" id="Phobius"/>
    </source>
</evidence>
<comment type="caution">
    <text evidence="12">The sequence shown here is derived from an EMBL/GenBank/DDBJ whole genome shotgun (WGS) entry which is preliminary data.</text>
</comment>
<feature type="domain" description="GB1/RHD3-type G" evidence="11">
    <location>
        <begin position="59"/>
        <end position="275"/>
    </location>
</feature>
<feature type="topological domain" description="Cytoplasmic" evidence="8">
    <location>
        <begin position="1"/>
        <end position="675"/>
    </location>
</feature>
<dbReference type="InterPro" id="IPR008803">
    <property type="entry name" value="RHD3/Sey1"/>
</dbReference>
<feature type="region of interest" description="Disordered" evidence="9">
    <location>
        <begin position="772"/>
        <end position="812"/>
    </location>
</feature>
<dbReference type="SUPFAM" id="SSF52540">
    <property type="entry name" value="P-loop containing nucleoside triphosphate hydrolases"/>
    <property type="match status" value="1"/>
</dbReference>
<evidence type="ECO:0000256" key="9">
    <source>
        <dbReference type="SAM" id="MobiDB-lite"/>
    </source>
</evidence>
<feature type="region of interest" description="Disordered" evidence="9">
    <location>
        <begin position="1"/>
        <end position="28"/>
    </location>
</feature>
<evidence type="ECO:0000313" key="13">
    <source>
        <dbReference type="Proteomes" id="UP001648503"/>
    </source>
</evidence>
<keyword evidence="7 8" id="KW-0472">Membrane</keyword>
<dbReference type="HAMAP" id="MF_03109">
    <property type="entry name" value="Sey1"/>
    <property type="match status" value="1"/>
</dbReference>
<reference evidence="12 13" key="1">
    <citation type="submission" date="2021-02" db="EMBL/GenBank/DDBJ databases">
        <title>Variation within the Batrachochytrium salamandrivorans European outbreak.</title>
        <authorList>
            <person name="Kelly M."/>
            <person name="Pasmans F."/>
            <person name="Shea T.P."/>
            <person name="Munoz J.F."/>
            <person name="Carranza S."/>
            <person name="Cuomo C.A."/>
            <person name="Martel A."/>
        </authorList>
    </citation>
    <scope>NUCLEOTIDE SEQUENCE [LARGE SCALE GENOMIC DNA]</scope>
    <source>
        <strain evidence="12 13">AMFP18/2</strain>
    </source>
</reference>
<protein>
    <recommendedName>
        <fullName evidence="11">GB1/RHD3-type G domain-containing protein</fullName>
    </recommendedName>
</protein>
<dbReference type="Proteomes" id="UP001648503">
    <property type="component" value="Unassembled WGS sequence"/>
</dbReference>
<comment type="similarity">
    <text evidence="8">Belongs to the TRAFAC class dynamin-like GTPase superfamily. GB1/RHD3 GTPase family. RHD3 subfamily.</text>
</comment>
<evidence type="ECO:0000256" key="4">
    <source>
        <dbReference type="ARBA" id="ARBA00022824"/>
    </source>
</evidence>
<dbReference type="PANTHER" id="PTHR45923:SF2">
    <property type="entry name" value="PROTEIN SEY1"/>
    <property type="match status" value="1"/>
</dbReference>
<evidence type="ECO:0000256" key="7">
    <source>
        <dbReference type="ARBA" id="ARBA00023136"/>
    </source>
</evidence>
<accession>A0ABQ8FMW3</accession>
<feature type="binding site" evidence="8">
    <location>
        <begin position="69"/>
        <end position="76"/>
    </location>
    <ligand>
        <name>GTP</name>
        <dbReference type="ChEBI" id="CHEBI:37565"/>
    </ligand>
</feature>
<evidence type="ECO:0000256" key="2">
    <source>
        <dbReference type="ARBA" id="ARBA00022741"/>
    </source>
</evidence>
<keyword evidence="6 8" id="KW-0342">GTP-binding</keyword>
<proteinExistence type="inferred from homology"/>
<feature type="topological domain" description="Cytoplasmic" evidence="8">
    <location>
        <begin position="721"/>
        <end position="812"/>
    </location>
</feature>
<keyword evidence="5 8" id="KW-1133">Transmembrane helix</keyword>
<keyword evidence="3 8" id="KW-0378">Hydrolase</keyword>
<evidence type="ECO:0000256" key="3">
    <source>
        <dbReference type="ARBA" id="ARBA00022801"/>
    </source>
</evidence>
<dbReference type="PROSITE" id="PS51715">
    <property type="entry name" value="G_GB1_RHD3"/>
    <property type="match status" value="1"/>
</dbReference>
<comment type="subcellular location">
    <subcellularLocation>
        <location evidence="8">Endoplasmic reticulum membrane</location>
        <topology evidence="8">Multi-pass membrane protein</topology>
    </subcellularLocation>
    <text evidence="8">Enriched in the cortical ER. Concentrated in punctae along the ER tubules.</text>
</comment>
<dbReference type="CDD" id="cd01851">
    <property type="entry name" value="GBP"/>
    <property type="match status" value="1"/>
</dbReference>
<evidence type="ECO:0000256" key="8">
    <source>
        <dbReference type="HAMAP-Rule" id="MF_03109"/>
    </source>
</evidence>
<organism evidence="12 13">
    <name type="scientific">Batrachochytrium salamandrivorans</name>
    <dbReference type="NCBI Taxonomy" id="1357716"/>
    <lineage>
        <taxon>Eukaryota</taxon>
        <taxon>Fungi</taxon>
        <taxon>Fungi incertae sedis</taxon>
        <taxon>Chytridiomycota</taxon>
        <taxon>Chytridiomycota incertae sedis</taxon>
        <taxon>Chytridiomycetes</taxon>
        <taxon>Rhizophydiales</taxon>
        <taxon>Rhizophydiales incertae sedis</taxon>
        <taxon>Batrachochytrium</taxon>
    </lineage>
</organism>
<evidence type="ECO:0000256" key="1">
    <source>
        <dbReference type="ARBA" id="ARBA00022692"/>
    </source>
</evidence>